<keyword evidence="2" id="KW-1185">Reference proteome</keyword>
<reference evidence="1 2" key="1">
    <citation type="journal article" date="2021" name="Appl. Environ. Microbiol.">
        <title>Genetic linkage and physical mapping for an oyster mushroom Pleurotus cornucopiae and QTL analysis for the trait cap color.</title>
        <authorList>
            <person name="Zhang Y."/>
            <person name="Gao W."/>
            <person name="Sonnenberg A."/>
            <person name="Chen Q."/>
            <person name="Zhang J."/>
            <person name="Huang C."/>
        </authorList>
    </citation>
    <scope>NUCLEOTIDE SEQUENCE [LARGE SCALE GENOMIC DNA]</scope>
    <source>
        <strain evidence="1">CCMSSC00406</strain>
    </source>
</reference>
<dbReference type="Proteomes" id="UP000824881">
    <property type="component" value="Unassembled WGS sequence"/>
</dbReference>
<accession>A0ACB7IJK4</accession>
<protein>
    <submittedName>
        <fullName evidence="1">Uncharacterized protein</fullName>
    </submittedName>
</protein>
<name>A0ACB7IJK4_PLECO</name>
<organism evidence="1 2">
    <name type="scientific">Pleurotus cornucopiae</name>
    <name type="common">Cornucopia mushroom</name>
    <dbReference type="NCBI Taxonomy" id="5321"/>
    <lineage>
        <taxon>Eukaryota</taxon>
        <taxon>Fungi</taxon>
        <taxon>Dikarya</taxon>
        <taxon>Basidiomycota</taxon>
        <taxon>Agaricomycotina</taxon>
        <taxon>Agaricomycetes</taxon>
        <taxon>Agaricomycetidae</taxon>
        <taxon>Agaricales</taxon>
        <taxon>Pleurotineae</taxon>
        <taxon>Pleurotaceae</taxon>
        <taxon>Pleurotus</taxon>
    </lineage>
</organism>
<evidence type="ECO:0000313" key="1">
    <source>
        <dbReference type="EMBL" id="KAG9218125.1"/>
    </source>
</evidence>
<comment type="caution">
    <text evidence="1">The sequence shown here is derived from an EMBL/GenBank/DDBJ whole genome shotgun (WGS) entry which is preliminary data.</text>
</comment>
<dbReference type="EMBL" id="WQMT02000010">
    <property type="protein sequence ID" value="KAG9218125.1"/>
    <property type="molecule type" value="Genomic_DNA"/>
</dbReference>
<gene>
    <name evidence="1" type="ORF">CCMSSC00406_0008064</name>
</gene>
<evidence type="ECO:0000313" key="2">
    <source>
        <dbReference type="Proteomes" id="UP000824881"/>
    </source>
</evidence>
<sequence length="985" mass="109008">MPSSSVLDSKVNPLAATKSIDYSAYLELSRAKNRAGVLLIFWPFAWGLVMSARTLNLPLNVVLRFLGWGIIGSFLLHSAGCIWDDIVDRNLDAQVERTKNRPLPSGRVSVRGALATINIIPLLALLWPSNPLAWAIGLVSLFPLAGLYPFMKRVTYWPQAWLGVTLNTGVVAAWAYTSGSYPTSALVLSGGAWAWTLWYDTIYACQDRKDDLKAGIKSTAVLFASRTKLVVALFGVILLAALYTAGVLNNQGYAYFVVSVGGAAADLLLQLMEIDFERTESCGRAAIAVNPELSYVVVKCLAGGSNGEAFVVVRDRLDALRDMLGLVEVVLEIPGSELVGVAYRPIFSPLSGRDDHLEIIAASHVSADSGTGLVHCAPAHGNEDYYALQKLGMISDMESIICHVGDAGCFTEKVSEVVGQDAGQTLVGQDVLSGGSRSVVELLKKTGSLIKIQRIKHRYPYDWKTDKPIIVTATSQWFANLEQIKDKALSALEDVSFYPSVSRNRLVSFVGSRSEWCISRQRVWGVPILALHHIPTGRAVLTSRTLDHILPLLDAKGVAHWWDGPTEDFVPEFLREEGEVVSEVWRKSTDTMDVWFDSGSSWSMLEDTVKQYGPQRKHLADVCLEGSDQHRGWFQSQLLTAVASESSEENAKTPQSPYKDLITHGMVLDQNGKKMSKSLGNIISPMTVIHGGKDKKKEPAYGTDVLRLWAATAEYWKDIAIGPTVLAQTFESLRKIRNTARFILGNTANGGEIKRVAVSKEDMSLADRYIMHELYSLERTALESYTSYNFPKVVNALTHFTNITLSSLYFDITKDCLYANTPSSLERRAVVTVLEQVLSTTIHIYAPILPHLAEEVYEHANSDTSLSSVFQRKWTPLGDEWKDTQAAEEMRSLMHVRSNVLSLLELARTKKQIKSSLEAEVDIILPDDLGFPVEFSRLLRRQEAFLKTLFIVSGVRVTDTKTLGDISPQWSHMDSFQGPSQYISF</sequence>
<proteinExistence type="predicted"/>